<feature type="chain" id="PRO_5007629980" description="Reelin domain-containing protein" evidence="1">
    <location>
        <begin position="24"/>
        <end position="91"/>
    </location>
</feature>
<reference evidence="3" key="1">
    <citation type="journal article" date="2011" name="PLoS Genet.">
        <title>The genome sequence of the leaf-cutter ant Atta cephalotes reveals insights into its obligate symbiotic lifestyle.</title>
        <authorList>
            <person name="Suen G."/>
            <person name="Teiling C."/>
            <person name="Li L."/>
            <person name="Holt C."/>
            <person name="Abouheif E."/>
            <person name="Bornberg-Bauer E."/>
            <person name="Bouffard P."/>
            <person name="Caldera E.J."/>
            <person name="Cash E."/>
            <person name="Cavanaugh A."/>
            <person name="Denas O."/>
            <person name="Elhaik E."/>
            <person name="Fave M.J."/>
            <person name="Gadau J."/>
            <person name="Gibson J.D."/>
            <person name="Graur D."/>
            <person name="Grubbs K.J."/>
            <person name="Hagen D.E."/>
            <person name="Harkins T.T."/>
            <person name="Helmkampf M."/>
            <person name="Hu H."/>
            <person name="Johnson B.R."/>
            <person name="Kim J."/>
            <person name="Marsh S.E."/>
            <person name="Moeller J.A."/>
            <person name="Munoz-Torres M.C."/>
            <person name="Murphy M.C."/>
            <person name="Naughton M.C."/>
            <person name="Nigam S."/>
            <person name="Overson R."/>
            <person name="Rajakumar R."/>
            <person name="Reese J.T."/>
            <person name="Scott J.J."/>
            <person name="Smith C.R."/>
            <person name="Tao S."/>
            <person name="Tsutsui N.D."/>
            <person name="Viljakainen L."/>
            <person name="Wissler L."/>
            <person name="Yandell M.D."/>
            <person name="Zimmer F."/>
            <person name="Taylor J."/>
            <person name="Slater S.C."/>
            <person name="Clifton S.W."/>
            <person name="Warren W.C."/>
            <person name="Elsik C.G."/>
            <person name="Smith C.D."/>
            <person name="Weinstock G.M."/>
            <person name="Gerardo N.M."/>
            <person name="Currie C.R."/>
        </authorList>
    </citation>
    <scope>NUCLEOTIDE SEQUENCE [LARGE SCALE GENOMIC DNA]</scope>
</reference>
<dbReference type="STRING" id="12957.A0A158P442"/>
<proteinExistence type="predicted"/>
<accession>A0A158P442</accession>
<reference evidence="2" key="2">
    <citation type="submission" date="2016-04" db="UniProtKB">
        <authorList>
            <consortium name="EnsemblMetazoa"/>
        </authorList>
    </citation>
    <scope>IDENTIFICATION</scope>
</reference>
<dbReference type="KEGG" id="acep:105627887"/>
<dbReference type="AlphaFoldDB" id="A0A158P442"/>
<protein>
    <recommendedName>
        <fullName evidence="4">Reelin domain-containing protein</fullName>
    </recommendedName>
</protein>
<dbReference type="OrthoDB" id="2419613at2759"/>
<evidence type="ECO:0000313" key="2">
    <source>
        <dbReference type="EnsemblMetazoa" id="XP_012064550.1"/>
    </source>
</evidence>
<dbReference type="Proteomes" id="UP000005205">
    <property type="component" value="Unassembled WGS sequence"/>
</dbReference>
<keyword evidence="1" id="KW-0732">Signal</keyword>
<feature type="signal peptide" evidence="1">
    <location>
        <begin position="1"/>
        <end position="23"/>
    </location>
</feature>
<keyword evidence="3" id="KW-1185">Reference proteome</keyword>
<evidence type="ECO:0000256" key="1">
    <source>
        <dbReference type="SAM" id="SignalP"/>
    </source>
</evidence>
<gene>
    <name evidence="2" type="primary">105627887</name>
</gene>
<dbReference type="EnsemblMetazoa" id="XM_012209160.1">
    <property type="protein sequence ID" value="XP_012064550.1"/>
    <property type="gene ID" value="LOC105627887"/>
</dbReference>
<sequence length="91" mass="9808">MHLAEHVKVLFTLVLFSSISVFGFPDGGPVDACVKPRPNQPYHGEARSQPLSTSPYKILASSLQYEPGSQVTGEPNAHGAYIIKHHLGILG</sequence>
<dbReference type="EMBL" id="ADTU01008444">
    <property type="status" value="NOT_ANNOTATED_CDS"/>
    <property type="molecule type" value="Genomic_DNA"/>
</dbReference>
<evidence type="ECO:0008006" key="4">
    <source>
        <dbReference type="Google" id="ProtNLM"/>
    </source>
</evidence>
<name>A0A158P442_ATTCE</name>
<evidence type="ECO:0000313" key="3">
    <source>
        <dbReference type="Proteomes" id="UP000005205"/>
    </source>
</evidence>
<organism evidence="2 3">
    <name type="scientific">Atta cephalotes</name>
    <name type="common">Leafcutter ant</name>
    <dbReference type="NCBI Taxonomy" id="12957"/>
    <lineage>
        <taxon>Eukaryota</taxon>
        <taxon>Metazoa</taxon>
        <taxon>Ecdysozoa</taxon>
        <taxon>Arthropoda</taxon>
        <taxon>Hexapoda</taxon>
        <taxon>Insecta</taxon>
        <taxon>Pterygota</taxon>
        <taxon>Neoptera</taxon>
        <taxon>Endopterygota</taxon>
        <taxon>Hymenoptera</taxon>
        <taxon>Apocrita</taxon>
        <taxon>Aculeata</taxon>
        <taxon>Formicoidea</taxon>
        <taxon>Formicidae</taxon>
        <taxon>Myrmicinae</taxon>
        <taxon>Atta</taxon>
    </lineage>
</organism>
<dbReference type="InParanoid" id="A0A158P442"/>